<keyword evidence="3" id="KW-1185">Reference proteome</keyword>
<evidence type="ECO:0000256" key="1">
    <source>
        <dbReference type="SAM" id="MobiDB-lite"/>
    </source>
</evidence>
<reference evidence="2 3" key="1">
    <citation type="journal article" date="2014" name="Antonie Van Leeuwenhoek">
        <title>Hyphomonas beringensis sp. nov. and Hyphomonas chukchiensis sp. nov., isolated from surface seawater of the Bering Sea and Chukchi Sea.</title>
        <authorList>
            <person name="Li C."/>
            <person name="Lai Q."/>
            <person name="Li G."/>
            <person name="Dong C."/>
            <person name="Wang J."/>
            <person name="Liao Y."/>
            <person name="Shao Z."/>
        </authorList>
    </citation>
    <scope>NUCLEOTIDE SEQUENCE [LARGE SCALE GENOMIC DNA]</scope>
    <source>
        <strain evidence="2 3">PS728</strain>
    </source>
</reference>
<organism evidence="2 3">
    <name type="scientific">Hyphomonas polymorpha PS728</name>
    <dbReference type="NCBI Taxonomy" id="1280954"/>
    <lineage>
        <taxon>Bacteria</taxon>
        <taxon>Pseudomonadati</taxon>
        <taxon>Pseudomonadota</taxon>
        <taxon>Alphaproteobacteria</taxon>
        <taxon>Hyphomonadales</taxon>
        <taxon>Hyphomonadaceae</taxon>
        <taxon>Hyphomonas</taxon>
    </lineage>
</organism>
<sequence length="170" mass="17697">MSRLTVLLLPVLLLVACGHSPDRDDGAAPAKTAAPEAVSAPGPGAYDPRPAALPFRLDVTVSSDVSRALDAAGAQLTVEADYFGNARRGEALVDLGREERLISVRNQSITLAGRFDAGQVAREVSGDPRVKVSAGVARSAGPAVYCTEFEEALPIAVETGGFIHCELLSE</sequence>
<dbReference type="PATRIC" id="fig|1280954.3.peg.394"/>
<feature type="region of interest" description="Disordered" evidence="1">
    <location>
        <begin position="24"/>
        <end position="45"/>
    </location>
</feature>
<name>A0A062VCC8_9PROT</name>
<dbReference type="AlphaFoldDB" id="A0A062VCC8"/>
<feature type="compositionally biased region" description="Low complexity" evidence="1">
    <location>
        <begin position="27"/>
        <end position="41"/>
    </location>
</feature>
<dbReference type="RefSeq" id="WP_035593851.1">
    <property type="nucleotide sequence ID" value="NZ_ARYM01000002.1"/>
</dbReference>
<accession>A0A062VCC8</accession>
<evidence type="ECO:0000313" key="2">
    <source>
        <dbReference type="EMBL" id="KDA00132.1"/>
    </source>
</evidence>
<keyword evidence="2" id="KW-0449">Lipoprotein</keyword>
<dbReference type="OrthoDB" id="9936781at2"/>
<dbReference type="PROSITE" id="PS51257">
    <property type="entry name" value="PROKAR_LIPOPROTEIN"/>
    <property type="match status" value="1"/>
</dbReference>
<dbReference type="Proteomes" id="UP000027100">
    <property type="component" value="Unassembled WGS sequence"/>
</dbReference>
<protein>
    <submittedName>
        <fullName evidence="2">Putative lipoprotein</fullName>
    </submittedName>
</protein>
<proteinExistence type="predicted"/>
<evidence type="ECO:0000313" key="3">
    <source>
        <dbReference type="Proteomes" id="UP000027100"/>
    </source>
</evidence>
<gene>
    <name evidence="2" type="ORF">HPO_01922</name>
</gene>
<comment type="caution">
    <text evidence="2">The sequence shown here is derived from an EMBL/GenBank/DDBJ whole genome shotgun (WGS) entry which is preliminary data.</text>
</comment>
<dbReference type="STRING" id="1280954.HPO_01922"/>
<dbReference type="EMBL" id="ARYM01000002">
    <property type="protein sequence ID" value="KDA00132.1"/>
    <property type="molecule type" value="Genomic_DNA"/>
</dbReference>